<dbReference type="SUPFAM" id="SSF53335">
    <property type="entry name" value="S-adenosyl-L-methionine-dependent methyltransferases"/>
    <property type="match status" value="1"/>
</dbReference>
<dbReference type="Gene3D" id="3.40.50.150">
    <property type="entry name" value="Vaccinia Virus protein VP39"/>
    <property type="match status" value="1"/>
</dbReference>
<proteinExistence type="predicted"/>
<dbReference type="AlphaFoldDB" id="A0A919YKI4"/>
<organism evidence="2 3">
    <name type="scientific">Paenibacillus montaniterrae</name>
    <dbReference type="NCBI Taxonomy" id="429341"/>
    <lineage>
        <taxon>Bacteria</taxon>
        <taxon>Bacillati</taxon>
        <taxon>Bacillota</taxon>
        <taxon>Bacilli</taxon>
        <taxon>Bacillales</taxon>
        <taxon>Paenibacillaceae</taxon>
        <taxon>Paenibacillus</taxon>
    </lineage>
</organism>
<dbReference type="InterPro" id="IPR052939">
    <property type="entry name" value="23S_rRNA_MeTrnsfrase_RlmA"/>
</dbReference>
<dbReference type="CDD" id="cd02440">
    <property type="entry name" value="AdoMet_MTases"/>
    <property type="match status" value="1"/>
</dbReference>
<evidence type="ECO:0000259" key="1">
    <source>
        <dbReference type="Pfam" id="PF13649"/>
    </source>
</evidence>
<dbReference type="Pfam" id="PF13649">
    <property type="entry name" value="Methyltransf_25"/>
    <property type="match status" value="1"/>
</dbReference>
<keyword evidence="2" id="KW-0808">Transferase</keyword>
<dbReference type="EMBL" id="BOSE01000002">
    <property type="protein sequence ID" value="GIP16097.1"/>
    <property type="molecule type" value="Genomic_DNA"/>
</dbReference>
<dbReference type="Proteomes" id="UP000683139">
    <property type="component" value="Unassembled WGS sequence"/>
</dbReference>
<sequence>MSSMDYKQFYDRVGKHNGWDFSSVKCKIEGEGLELYNEVANICKSGDLLLDIGTGGGEAVLSLAKSVLLLVGIDQSSSMIEAALRNSRAAGAANTRFLQMDAERLNFPDAFFNIVSCRHSPFHADEAARILIKGGVFLTQQVNENDKLNLKQAFGRGQAFDEQPGTLMQRYITELKAAGFSKVQSMPFNVNEYYETAEDLIFLLKHTPIIPNFGQDERDFQILQQFIAENTTDKGIQTNAARFILIAS</sequence>
<reference evidence="2" key="1">
    <citation type="submission" date="2021-03" db="EMBL/GenBank/DDBJ databases">
        <title>Antimicrobial resistance genes in bacteria isolated from Japanese honey, and their potential for conferring macrolide and lincosamide resistance in the American foulbrood pathogen Paenibacillus larvae.</title>
        <authorList>
            <person name="Okamoto M."/>
            <person name="Kumagai M."/>
            <person name="Kanamori H."/>
            <person name="Takamatsu D."/>
        </authorList>
    </citation>
    <scope>NUCLEOTIDE SEQUENCE</scope>
    <source>
        <strain evidence="2">J40TS1</strain>
    </source>
</reference>
<dbReference type="InterPro" id="IPR041698">
    <property type="entry name" value="Methyltransf_25"/>
</dbReference>
<dbReference type="GO" id="GO:0008757">
    <property type="term" value="F:S-adenosylmethionine-dependent methyltransferase activity"/>
    <property type="evidence" value="ECO:0007669"/>
    <property type="project" value="InterPro"/>
</dbReference>
<dbReference type="PANTHER" id="PTHR43460">
    <property type="entry name" value="METHYLTRANSFERASE"/>
    <property type="match status" value="1"/>
</dbReference>
<gene>
    <name evidence="2" type="ORF">J40TS1_17390</name>
</gene>
<protein>
    <submittedName>
        <fullName evidence="2">Methyltransferase</fullName>
    </submittedName>
</protein>
<dbReference type="RefSeq" id="WP_213514332.1">
    <property type="nucleotide sequence ID" value="NZ_BOSE01000002.1"/>
</dbReference>
<evidence type="ECO:0000313" key="3">
    <source>
        <dbReference type="Proteomes" id="UP000683139"/>
    </source>
</evidence>
<keyword evidence="3" id="KW-1185">Reference proteome</keyword>
<accession>A0A919YKI4</accession>
<comment type="caution">
    <text evidence="2">The sequence shown here is derived from an EMBL/GenBank/DDBJ whole genome shotgun (WGS) entry which is preliminary data.</text>
</comment>
<dbReference type="PANTHER" id="PTHR43460:SF1">
    <property type="entry name" value="METHYLTRANSFERASE TYPE 11 DOMAIN-CONTAINING PROTEIN"/>
    <property type="match status" value="1"/>
</dbReference>
<keyword evidence="2" id="KW-0489">Methyltransferase</keyword>
<feature type="domain" description="Methyltransferase" evidence="1">
    <location>
        <begin position="50"/>
        <end position="124"/>
    </location>
</feature>
<dbReference type="InterPro" id="IPR029063">
    <property type="entry name" value="SAM-dependent_MTases_sf"/>
</dbReference>
<evidence type="ECO:0000313" key="2">
    <source>
        <dbReference type="EMBL" id="GIP16097.1"/>
    </source>
</evidence>
<dbReference type="GO" id="GO:0032259">
    <property type="term" value="P:methylation"/>
    <property type="evidence" value="ECO:0007669"/>
    <property type="project" value="UniProtKB-KW"/>
</dbReference>
<name>A0A919YKI4_9BACL</name>